<sequence>MNDFIKENFYELKNPNLAQNIIRNTPTKSAHCPTNSIIWPPTHSDHHFIESKNFYNKPRKSQISRSQCLDLHPLVGDTSTQTSGPD</sequence>
<dbReference type="Proteomes" id="UP001283361">
    <property type="component" value="Unassembled WGS sequence"/>
</dbReference>
<protein>
    <submittedName>
        <fullName evidence="1">Uncharacterized protein</fullName>
    </submittedName>
</protein>
<name>A0AAE1CJ69_9GAST</name>
<reference evidence="1" key="1">
    <citation type="journal article" date="2023" name="G3 (Bethesda)">
        <title>A reference genome for the long-term kleptoplast-retaining sea slug Elysia crispata morphotype clarki.</title>
        <authorList>
            <person name="Eastman K.E."/>
            <person name="Pendleton A.L."/>
            <person name="Shaikh M.A."/>
            <person name="Suttiyut T."/>
            <person name="Ogas R."/>
            <person name="Tomko P."/>
            <person name="Gavelis G."/>
            <person name="Widhalm J.R."/>
            <person name="Wisecaver J.H."/>
        </authorList>
    </citation>
    <scope>NUCLEOTIDE SEQUENCE</scope>
    <source>
        <strain evidence="1">ECLA1</strain>
    </source>
</reference>
<organism evidence="1 2">
    <name type="scientific">Elysia crispata</name>
    <name type="common">lettuce slug</name>
    <dbReference type="NCBI Taxonomy" id="231223"/>
    <lineage>
        <taxon>Eukaryota</taxon>
        <taxon>Metazoa</taxon>
        <taxon>Spiralia</taxon>
        <taxon>Lophotrochozoa</taxon>
        <taxon>Mollusca</taxon>
        <taxon>Gastropoda</taxon>
        <taxon>Heterobranchia</taxon>
        <taxon>Euthyneura</taxon>
        <taxon>Panpulmonata</taxon>
        <taxon>Sacoglossa</taxon>
        <taxon>Placobranchoidea</taxon>
        <taxon>Plakobranchidae</taxon>
        <taxon>Elysia</taxon>
    </lineage>
</organism>
<accession>A0AAE1CJ69</accession>
<comment type="caution">
    <text evidence="1">The sequence shown here is derived from an EMBL/GenBank/DDBJ whole genome shotgun (WGS) entry which is preliminary data.</text>
</comment>
<dbReference type="AlphaFoldDB" id="A0AAE1CJ69"/>
<evidence type="ECO:0000313" key="1">
    <source>
        <dbReference type="EMBL" id="KAK3698370.1"/>
    </source>
</evidence>
<keyword evidence="2" id="KW-1185">Reference proteome</keyword>
<gene>
    <name evidence="1" type="ORF">RRG08_022931</name>
</gene>
<evidence type="ECO:0000313" key="2">
    <source>
        <dbReference type="Proteomes" id="UP001283361"/>
    </source>
</evidence>
<proteinExistence type="predicted"/>
<dbReference type="EMBL" id="JAWDGP010007976">
    <property type="protein sequence ID" value="KAK3698370.1"/>
    <property type="molecule type" value="Genomic_DNA"/>
</dbReference>